<gene>
    <name evidence="1" type="ORF">CTM94_19655</name>
</gene>
<protein>
    <recommendedName>
        <fullName evidence="3">Relaxase</fullName>
    </recommendedName>
</protein>
<comment type="caution">
    <text evidence="1">The sequence shown here is derived from an EMBL/GenBank/DDBJ whole genome shotgun (WGS) entry which is preliminary data.</text>
</comment>
<name>A0ABX5GAW2_PHOLE</name>
<accession>A0ABX5GAW2</accession>
<reference evidence="1 2" key="1">
    <citation type="submission" date="2018-01" db="EMBL/GenBank/DDBJ databases">
        <title>Whole genome sequencing of Histamine producing bacteria.</title>
        <authorList>
            <person name="Butler K."/>
        </authorList>
    </citation>
    <scope>NUCLEOTIDE SEQUENCE [LARGE SCALE GENOMIC DNA]</scope>
    <source>
        <strain evidence="1 2">ATCC 25521</strain>
    </source>
</reference>
<dbReference type="EMBL" id="PYOI01000047">
    <property type="protein sequence ID" value="PSV77730.1"/>
    <property type="molecule type" value="Genomic_DNA"/>
</dbReference>
<dbReference type="Proteomes" id="UP000241566">
    <property type="component" value="Unassembled WGS sequence"/>
</dbReference>
<keyword evidence="2" id="KW-1185">Reference proteome</keyword>
<proteinExistence type="predicted"/>
<evidence type="ECO:0008006" key="3">
    <source>
        <dbReference type="Google" id="ProtNLM"/>
    </source>
</evidence>
<dbReference type="RefSeq" id="WP_052679915.1">
    <property type="nucleotide sequence ID" value="NZ_JZSK01000055.1"/>
</dbReference>
<evidence type="ECO:0000313" key="1">
    <source>
        <dbReference type="EMBL" id="PSV77730.1"/>
    </source>
</evidence>
<evidence type="ECO:0000313" key="2">
    <source>
        <dbReference type="Proteomes" id="UP000241566"/>
    </source>
</evidence>
<sequence length="345" mass="40939">MIFSRKRQFFKLIFLFAVYLNKHQMKGWTVRTEVVKNKAEGLAKREFYLTDKDHSNHKNTSAIIELLGSEKTVEHIANFVYRYNKCKTLNQEKGRKVESFAVEFTLNLPKIYSPTLKQWTLIVEHCLADIANACNIEKKELINISRAVLHQQEKKGDHIHLLVGKVTVDNIYLRNLQRKCVTNAVKESFNMATKKYCGIDWVYYRDFILTKQKYRNRKTVPSWKIKAKHAYEVIDEKYHQTIKLRENIKNEKEKIIILSKLINKFMAQANKLLRAYDEKNDFQVYRQYHHLNKTIDDLNNCLEEIPKTSPRLMKAVSQSVNEIKLRIDSKCDKPLNELKNYHLRK</sequence>
<organism evidence="1 2">
    <name type="scientific">Photobacterium leiognathi</name>
    <dbReference type="NCBI Taxonomy" id="553611"/>
    <lineage>
        <taxon>Bacteria</taxon>
        <taxon>Pseudomonadati</taxon>
        <taxon>Pseudomonadota</taxon>
        <taxon>Gammaproteobacteria</taxon>
        <taxon>Vibrionales</taxon>
        <taxon>Vibrionaceae</taxon>
        <taxon>Photobacterium</taxon>
    </lineage>
</organism>